<proteinExistence type="predicted"/>
<keyword evidence="2" id="KW-1185">Reference proteome</keyword>
<comment type="caution">
    <text evidence="1">The sequence shown here is derived from an EMBL/GenBank/DDBJ whole genome shotgun (WGS) entry which is preliminary data.</text>
</comment>
<protein>
    <submittedName>
        <fullName evidence="1">Uncharacterized protein</fullName>
    </submittedName>
</protein>
<reference evidence="1" key="1">
    <citation type="submission" date="2020-01" db="EMBL/GenBank/DDBJ databases">
        <authorList>
            <consortium name="DOE Joint Genome Institute"/>
            <person name="Haridas S."/>
            <person name="Albert R."/>
            <person name="Binder M."/>
            <person name="Bloem J."/>
            <person name="Labutti K."/>
            <person name="Salamov A."/>
            <person name="Andreopoulos B."/>
            <person name="Baker S.E."/>
            <person name="Barry K."/>
            <person name="Bills G."/>
            <person name="Bluhm B.H."/>
            <person name="Cannon C."/>
            <person name="Castanera R."/>
            <person name="Culley D.E."/>
            <person name="Daum C."/>
            <person name="Ezra D."/>
            <person name="Gonzalez J.B."/>
            <person name="Henrissat B."/>
            <person name="Kuo A."/>
            <person name="Liang C."/>
            <person name="Lipzen A."/>
            <person name="Lutzoni F."/>
            <person name="Magnuson J."/>
            <person name="Mondo S."/>
            <person name="Nolan M."/>
            <person name="Ohm R."/>
            <person name="Pangilinan J."/>
            <person name="Park H.-J."/>
            <person name="Ramirez L."/>
            <person name="Alfaro M."/>
            <person name="Sun H."/>
            <person name="Tritt A."/>
            <person name="Yoshinaga Y."/>
            <person name="Zwiers L.-H."/>
            <person name="Turgeon B.G."/>
            <person name="Goodwin S.B."/>
            <person name="Spatafora J.W."/>
            <person name="Crous P.W."/>
            <person name="Grigoriev I.V."/>
        </authorList>
    </citation>
    <scope>NUCLEOTIDE SEQUENCE</scope>
    <source>
        <strain evidence="1">CBS 394.84</strain>
    </source>
</reference>
<evidence type="ECO:0000313" key="1">
    <source>
        <dbReference type="EMBL" id="KAF1846036.1"/>
    </source>
</evidence>
<name>A0A9P4L8F5_9PLEO</name>
<evidence type="ECO:0000313" key="2">
    <source>
        <dbReference type="Proteomes" id="UP000800039"/>
    </source>
</evidence>
<gene>
    <name evidence="1" type="ORF">K460DRAFT_266369</name>
</gene>
<dbReference type="OrthoDB" id="3779071at2759"/>
<accession>A0A9P4L8F5</accession>
<dbReference type="RefSeq" id="XP_040788599.1">
    <property type="nucleotide sequence ID" value="XM_040927508.1"/>
</dbReference>
<dbReference type="GeneID" id="63844761"/>
<dbReference type="AlphaFoldDB" id="A0A9P4L8F5"/>
<feature type="non-terminal residue" evidence="1">
    <location>
        <position position="1"/>
    </location>
</feature>
<dbReference type="Proteomes" id="UP000800039">
    <property type="component" value="Unassembled WGS sequence"/>
</dbReference>
<dbReference type="EMBL" id="ML976616">
    <property type="protein sequence ID" value="KAF1846036.1"/>
    <property type="molecule type" value="Genomic_DNA"/>
</dbReference>
<feature type="non-terminal residue" evidence="1">
    <location>
        <position position="207"/>
    </location>
</feature>
<sequence>IWQQHALHMQHRYRASGLPDFAAETKLAFQKKVYDLHLGRESQLRKAYEDTANLHPPGEHATRKGVTGLWNTVLVTTQFSEHSMWDLISTKLWRYFENGFSWNLPQWVPRGILRIQTIFNASRVYFDFGSRTFSTDQINLPAEASTQVLFYAARCHETGADVHFGLAFLADGFVKVQFPALAVVGADAGCRAGVVVDTVVELTGVYM</sequence>
<organism evidence="1 2">
    <name type="scientific">Cucurbitaria berberidis CBS 394.84</name>
    <dbReference type="NCBI Taxonomy" id="1168544"/>
    <lineage>
        <taxon>Eukaryota</taxon>
        <taxon>Fungi</taxon>
        <taxon>Dikarya</taxon>
        <taxon>Ascomycota</taxon>
        <taxon>Pezizomycotina</taxon>
        <taxon>Dothideomycetes</taxon>
        <taxon>Pleosporomycetidae</taxon>
        <taxon>Pleosporales</taxon>
        <taxon>Pleosporineae</taxon>
        <taxon>Cucurbitariaceae</taxon>
        <taxon>Cucurbitaria</taxon>
    </lineage>
</organism>